<evidence type="ECO:0000313" key="1">
    <source>
        <dbReference type="EMBL" id="SES48738.1"/>
    </source>
</evidence>
<organism evidence="1 2">
    <name type="scientific">Pedococcus cremeus</name>
    <dbReference type="NCBI Taxonomy" id="587636"/>
    <lineage>
        <taxon>Bacteria</taxon>
        <taxon>Bacillati</taxon>
        <taxon>Actinomycetota</taxon>
        <taxon>Actinomycetes</taxon>
        <taxon>Micrococcales</taxon>
        <taxon>Intrasporangiaceae</taxon>
        <taxon>Pedococcus</taxon>
    </lineage>
</organism>
<evidence type="ECO:0000313" key="2">
    <source>
        <dbReference type="Proteomes" id="UP000199019"/>
    </source>
</evidence>
<name>A0A1H9XRH2_9MICO</name>
<accession>A0A1H9XRH2</accession>
<proteinExistence type="predicted"/>
<sequence length="81" mass="8958">MKERGQHVNWRSLKVKQSQVTPAKVKDGYVVDVLAEDRPSKVIAKDGTVVSTSKGSKLAFRTSVVWRTDGWKVSDSKLVTG</sequence>
<dbReference type="Proteomes" id="UP000199019">
    <property type="component" value="Unassembled WGS sequence"/>
</dbReference>
<dbReference type="AlphaFoldDB" id="A0A1H9XRH2"/>
<protein>
    <submittedName>
        <fullName evidence="1">Uncharacterized protein</fullName>
    </submittedName>
</protein>
<gene>
    <name evidence="1" type="ORF">SAMN05216199_0178</name>
</gene>
<keyword evidence="2" id="KW-1185">Reference proteome</keyword>
<dbReference type="EMBL" id="FOHB01000011">
    <property type="protein sequence ID" value="SES48738.1"/>
    <property type="molecule type" value="Genomic_DNA"/>
</dbReference>
<reference evidence="2" key="1">
    <citation type="submission" date="2016-10" db="EMBL/GenBank/DDBJ databases">
        <authorList>
            <person name="Varghese N."/>
            <person name="Submissions S."/>
        </authorList>
    </citation>
    <scope>NUCLEOTIDE SEQUENCE [LARGE SCALE GENOMIC DNA]</scope>
    <source>
        <strain evidence="2">CGMCC 1.6963</strain>
    </source>
</reference>